<dbReference type="Pfam" id="PF04570">
    <property type="entry name" value="zf-FLZ"/>
    <property type="match status" value="1"/>
</dbReference>
<comment type="similarity">
    <text evidence="1">Belongs to the FLZ family.</text>
</comment>
<keyword evidence="7" id="KW-1185">Reference proteome</keyword>
<dbReference type="EMBL" id="PYDT01000010">
    <property type="protein sequence ID" value="THU48044.1"/>
    <property type="molecule type" value="Genomic_DNA"/>
</dbReference>
<dbReference type="AlphaFoldDB" id="A0A4S8IJJ7"/>
<evidence type="ECO:0000256" key="2">
    <source>
        <dbReference type="ARBA" id="ARBA00022723"/>
    </source>
</evidence>
<evidence type="ECO:0000313" key="6">
    <source>
        <dbReference type="EMBL" id="THU48044.1"/>
    </source>
</evidence>
<dbReference type="Proteomes" id="UP000317650">
    <property type="component" value="Chromosome 9"/>
</dbReference>
<dbReference type="PANTHER" id="PTHR46443:SF3">
    <property type="entry name" value="PROTEIN MARD1"/>
    <property type="match status" value="1"/>
</dbReference>
<sequence length="449" mass="49664">MLRNRSRAVGGKQGLMSDSQSFPSPTGNSLSKPTASSLFPSPRLFRSFSSKGFADSEAAMSPTSILETRHLSSFGNLLYSDKQPKKPPCEVVSASAESKHHSRNYGRPEPIGLGIVDALNDDKAKESSKAERRMVVSGSQLRIQIPSINSNSNSLGRSMELPSSPIEFGIKNKDSQLALFSPIRRSLGLHHEVSVSSPRVFTGSISASEMELSEDYTCVISHGPNPKTTHIFDNCIVESCGDEFMPARKDNSFVPSQGYPADDFITFCYACKKILGHGKDVFMYRGEKAFCSNGCRYHEMLIDEELDNHSMDTSLKSSPSFSSSHSCPKEMKLILRKCSVIFASMWVFFIVSGFSGGRMVRFCRDGSGSGYCGFEFTAMWKYKEEYLKEFRQVVARQGYDFLELLLLSVMKVLLEVDGTVGVNGDSKQLRCCSIEDSTKAERLSLDHIG</sequence>
<name>A0A4S8IJJ7_MUSBA</name>
<reference evidence="6 7" key="1">
    <citation type="journal article" date="2019" name="Nat. Plants">
        <title>Genome sequencing of Musa balbisiana reveals subgenome evolution and function divergence in polyploid bananas.</title>
        <authorList>
            <person name="Yao X."/>
        </authorList>
    </citation>
    <scope>NUCLEOTIDE SEQUENCE [LARGE SCALE GENOMIC DNA]</scope>
    <source>
        <strain evidence="7">cv. DH-PKW</strain>
        <tissue evidence="6">Leaves</tissue>
    </source>
</reference>
<protein>
    <recommendedName>
        <fullName evidence="5">FLZ-type domain-containing protein</fullName>
    </recommendedName>
</protein>
<dbReference type="InterPro" id="IPR007650">
    <property type="entry name" value="Zf-FLZ_dom"/>
</dbReference>
<gene>
    <name evidence="6" type="ORF">C4D60_Mb09t22080</name>
</gene>
<proteinExistence type="inferred from homology"/>
<feature type="domain" description="FLZ-type" evidence="5">
    <location>
        <begin position="263"/>
        <end position="307"/>
    </location>
</feature>
<evidence type="ECO:0000259" key="5">
    <source>
        <dbReference type="PROSITE" id="PS51795"/>
    </source>
</evidence>
<feature type="zinc finger region" description="FLZ-type" evidence="3">
    <location>
        <begin position="263"/>
        <end position="307"/>
    </location>
</feature>
<evidence type="ECO:0000256" key="1">
    <source>
        <dbReference type="ARBA" id="ARBA00009374"/>
    </source>
</evidence>
<keyword evidence="2" id="KW-0479">Metal-binding</keyword>
<evidence type="ECO:0000313" key="7">
    <source>
        <dbReference type="Proteomes" id="UP000317650"/>
    </source>
</evidence>
<dbReference type="PANTHER" id="PTHR46443">
    <property type="entry name" value="FCS-LIKE ZINC FINGER 8"/>
    <property type="match status" value="1"/>
</dbReference>
<dbReference type="PROSITE" id="PS51795">
    <property type="entry name" value="ZF_FLZ"/>
    <property type="match status" value="1"/>
</dbReference>
<feature type="region of interest" description="Disordered" evidence="4">
    <location>
        <begin position="1"/>
        <end position="39"/>
    </location>
</feature>
<comment type="caution">
    <text evidence="6">The sequence shown here is derived from an EMBL/GenBank/DDBJ whole genome shotgun (WGS) entry which is preliminary data.</text>
</comment>
<dbReference type="InterPro" id="IPR044593">
    <property type="entry name" value="FLZ8/MARD1"/>
</dbReference>
<feature type="compositionally biased region" description="Polar residues" evidence="4">
    <location>
        <begin position="16"/>
        <end position="35"/>
    </location>
</feature>
<organism evidence="6 7">
    <name type="scientific">Musa balbisiana</name>
    <name type="common">Banana</name>
    <dbReference type="NCBI Taxonomy" id="52838"/>
    <lineage>
        <taxon>Eukaryota</taxon>
        <taxon>Viridiplantae</taxon>
        <taxon>Streptophyta</taxon>
        <taxon>Embryophyta</taxon>
        <taxon>Tracheophyta</taxon>
        <taxon>Spermatophyta</taxon>
        <taxon>Magnoliopsida</taxon>
        <taxon>Liliopsida</taxon>
        <taxon>Zingiberales</taxon>
        <taxon>Musaceae</taxon>
        <taxon>Musa</taxon>
    </lineage>
</organism>
<evidence type="ECO:0000256" key="3">
    <source>
        <dbReference type="PROSITE-ProRule" id="PRU01131"/>
    </source>
</evidence>
<dbReference type="GO" id="GO:0046872">
    <property type="term" value="F:metal ion binding"/>
    <property type="evidence" value="ECO:0007669"/>
    <property type="project" value="UniProtKB-KW"/>
</dbReference>
<evidence type="ECO:0000256" key="4">
    <source>
        <dbReference type="SAM" id="MobiDB-lite"/>
    </source>
</evidence>
<accession>A0A4S8IJJ7</accession>